<protein>
    <recommendedName>
        <fullName evidence="6">Ribosomal protein L11 methyltransferase</fullName>
        <shortName evidence="6">L11 Mtase</shortName>
        <ecNumber evidence="6">2.1.1.-</ecNumber>
    </recommendedName>
</protein>
<proteinExistence type="inferred from homology"/>
<evidence type="ECO:0000313" key="7">
    <source>
        <dbReference type="EMBL" id="SUO92512.1"/>
    </source>
</evidence>
<dbReference type="RefSeq" id="WP_115217871.1">
    <property type="nucleotide sequence ID" value="NZ_UHIA01000003.1"/>
</dbReference>
<dbReference type="AlphaFoldDB" id="A0A380MKD3"/>
<keyword evidence="7" id="KW-0687">Ribonucleoprotein</keyword>
<feature type="binding site" evidence="6">
    <location>
        <position position="231"/>
    </location>
    <ligand>
        <name>S-adenosyl-L-methionine</name>
        <dbReference type="ChEBI" id="CHEBI:59789"/>
    </ligand>
</feature>
<dbReference type="HAMAP" id="MF_00735">
    <property type="entry name" value="Methyltr_PrmA"/>
    <property type="match status" value="1"/>
</dbReference>
<evidence type="ECO:0000256" key="4">
    <source>
        <dbReference type="ARBA" id="ARBA00022679"/>
    </source>
</evidence>
<keyword evidence="2 6" id="KW-0963">Cytoplasm</keyword>
<evidence type="ECO:0000313" key="8">
    <source>
        <dbReference type="Proteomes" id="UP000254575"/>
    </source>
</evidence>
<dbReference type="PIRSF" id="PIRSF000401">
    <property type="entry name" value="RPL11_MTase"/>
    <property type="match status" value="1"/>
</dbReference>
<dbReference type="InterPro" id="IPR004498">
    <property type="entry name" value="Ribosomal_PrmA_MeTrfase"/>
</dbReference>
<dbReference type="NCBIfam" id="TIGR00406">
    <property type="entry name" value="prmA"/>
    <property type="match status" value="1"/>
</dbReference>
<name>A0A380MKD3_9GAMM</name>
<dbReference type="SUPFAM" id="SSF53335">
    <property type="entry name" value="S-adenosyl-L-methionine-dependent methyltransferases"/>
    <property type="match status" value="1"/>
</dbReference>
<dbReference type="Gene3D" id="3.40.50.150">
    <property type="entry name" value="Vaccinia Virus protein VP39"/>
    <property type="match status" value="1"/>
</dbReference>
<feature type="binding site" evidence="6">
    <location>
        <position position="147"/>
    </location>
    <ligand>
        <name>S-adenosyl-L-methionine</name>
        <dbReference type="ChEBI" id="CHEBI:59789"/>
    </ligand>
</feature>
<reference evidence="7 8" key="1">
    <citation type="submission" date="2018-06" db="EMBL/GenBank/DDBJ databases">
        <authorList>
            <consortium name="Pathogen Informatics"/>
            <person name="Doyle S."/>
        </authorList>
    </citation>
    <scope>NUCLEOTIDE SEQUENCE [LARGE SCALE GENOMIC DNA]</scope>
    <source>
        <strain evidence="7 8">NCTC10717</strain>
    </source>
</reference>
<dbReference type="EC" id="2.1.1.-" evidence="6"/>
<dbReference type="PANTHER" id="PTHR43648:SF1">
    <property type="entry name" value="ELECTRON TRANSFER FLAVOPROTEIN BETA SUBUNIT LYSINE METHYLTRANSFERASE"/>
    <property type="match status" value="1"/>
</dbReference>
<keyword evidence="8" id="KW-1185">Reference proteome</keyword>
<keyword evidence="7" id="KW-0689">Ribosomal protein</keyword>
<gene>
    <name evidence="6 7" type="primary">prmA</name>
    <name evidence="7" type="ORF">NCTC10717_00591</name>
</gene>
<dbReference type="InterPro" id="IPR029063">
    <property type="entry name" value="SAM-dependent_MTases_sf"/>
</dbReference>
<comment type="subcellular location">
    <subcellularLocation>
        <location evidence="6">Cytoplasm</location>
    </subcellularLocation>
</comment>
<sequence>MQDPQWLELSLTAHSEDEAFLLETALELSGALAVTYQAADEEEIFEPPIGSTPLWQSTKVTGLYDLNADRQAVLAALRSSLGEDYPIAEHLVKDSDWVRAWLDYFQPIRFGEHFWVAATEHEIEDDNAIVLRLDPGLAFGTGTHPSTAMCLNYLVNKADLQGKTVYDYGCGSGILGIAAALAGAKAVYQTDIDPQALIASADNAEKNHVGEKIHLCANPADAPAVDILIANILLEPLCLLRPQFQQHLQSNTVMYFAGLLERQQADIEARYGDAYSVRRVDEREGWILLELRQTV</sequence>
<evidence type="ECO:0000256" key="5">
    <source>
        <dbReference type="ARBA" id="ARBA00022691"/>
    </source>
</evidence>
<dbReference type="OrthoDB" id="9785995at2"/>
<accession>A0A380MKD3</accession>
<dbReference type="PANTHER" id="PTHR43648">
    <property type="entry name" value="ELECTRON TRANSFER FLAVOPROTEIN BETA SUBUNIT LYSINE METHYLTRANSFERASE"/>
    <property type="match status" value="1"/>
</dbReference>
<dbReference type="EMBL" id="UHIA01000003">
    <property type="protein sequence ID" value="SUO92512.1"/>
    <property type="molecule type" value="Genomic_DNA"/>
</dbReference>
<comment type="similarity">
    <text evidence="1 6">Belongs to the methyltransferase superfamily. PrmA family.</text>
</comment>
<feature type="binding site" evidence="6">
    <location>
        <position position="169"/>
    </location>
    <ligand>
        <name>S-adenosyl-L-methionine</name>
        <dbReference type="ChEBI" id="CHEBI:59789"/>
    </ligand>
</feature>
<feature type="binding site" evidence="6">
    <location>
        <position position="191"/>
    </location>
    <ligand>
        <name>S-adenosyl-L-methionine</name>
        <dbReference type="ChEBI" id="CHEBI:59789"/>
    </ligand>
</feature>
<dbReference type="Pfam" id="PF06325">
    <property type="entry name" value="PrmA"/>
    <property type="match status" value="1"/>
</dbReference>
<dbReference type="Proteomes" id="UP000254575">
    <property type="component" value="Unassembled WGS sequence"/>
</dbReference>
<evidence type="ECO:0000256" key="1">
    <source>
        <dbReference type="ARBA" id="ARBA00009741"/>
    </source>
</evidence>
<evidence type="ECO:0000256" key="3">
    <source>
        <dbReference type="ARBA" id="ARBA00022603"/>
    </source>
</evidence>
<keyword evidence="3 6" id="KW-0489">Methyltransferase</keyword>
<dbReference type="InterPro" id="IPR050078">
    <property type="entry name" value="Ribosomal_L11_MeTrfase_PrmA"/>
</dbReference>
<dbReference type="GO" id="GO:0032259">
    <property type="term" value="P:methylation"/>
    <property type="evidence" value="ECO:0007669"/>
    <property type="project" value="UniProtKB-KW"/>
</dbReference>
<keyword evidence="4 6" id="KW-0808">Transferase</keyword>
<evidence type="ECO:0000256" key="6">
    <source>
        <dbReference type="HAMAP-Rule" id="MF_00735"/>
    </source>
</evidence>
<evidence type="ECO:0000256" key="2">
    <source>
        <dbReference type="ARBA" id="ARBA00022490"/>
    </source>
</evidence>
<dbReference type="GO" id="GO:0005829">
    <property type="term" value="C:cytosol"/>
    <property type="evidence" value="ECO:0007669"/>
    <property type="project" value="TreeGrafter"/>
</dbReference>
<dbReference type="GO" id="GO:0005840">
    <property type="term" value="C:ribosome"/>
    <property type="evidence" value="ECO:0007669"/>
    <property type="project" value="UniProtKB-KW"/>
</dbReference>
<comment type="function">
    <text evidence="6">Methylates ribosomal protein L11.</text>
</comment>
<dbReference type="GO" id="GO:0016279">
    <property type="term" value="F:protein-lysine N-methyltransferase activity"/>
    <property type="evidence" value="ECO:0007669"/>
    <property type="project" value="TreeGrafter"/>
</dbReference>
<organism evidence="7 8">
    <name type="scientific">Suttonella indologenes</name>
    <dbReference type="NCBI Taxonomy" id="13276"/>
    <lineage>
        <taxon>Bacteria</taxon>
        <taxon>Pseudomonadati</taxon>
        <taxon>Pseudomonadota</taxon>
        <taxon>Gammaproteobacteria</taxon>
        <taxon>Cardiobacteriales</taxon>
        <taxon>Cardiobacteriaceae</taxon>
        <taxon>Suttonella</taxon>
    </lineage>
</organism>
<keyword evidence="5 6" id="KW-0949">S-adenosyl-L-methionine</keyword>
<comment type="catalytic activity">
    <reaction evidence="6">
        <text>L-lysyl-[protein] + 3 S-adenosyl-L-methionine = N(6),N(6),N(6)-trimethyl-L-lysyl-[protein] + 3 S-adenosyl-L-homocysteine + 3 H(+)</text>
        <dbReference type="Rhea" id="RHEA:54192"/>
        <dbReference type="Rhea" id="RHEA-COMP:9752"/>
        <dbReference type="Rhea" id="RHEA-COMP:13826"/>
        <dbReference type="ChEBI" id="CHEBI:15378"/>
        <dbReference type="ChEBI" id="CHEBI:29969"/>
        <dbReference type="ChEBI" id="CHEBI:57856"/>
        <dbReference type="ChEBI" id="CHEBI:59789"/>
        <dbReference type="ChEBI" id="CHEBI:61961"/>
    </reaction>
</comment>